<feature type="region of interest" description="Disordered" evidence="3">
    <location>
        <begin position="515"/>
        <end position="535"/>
    </location>
</feature>
<keyword evidence="2" id="KW-0378">Hydrolase</keyword>
<dbReference type="EMBL" id="ML996083">
    <property type="protein sequence ID" value="KAF2155441.1"/>
    <property type="molecule type" value="Genomic_DNA"/>
</dbReference>
<evidence type="ECO:0000256" key="1">
    <source>
        <dbReference type="ARBA" id="ARBA00010088"/>
    </source>
</evidence>
<organism evidence="7 8">
    <name type="scientific">Myriangium duriaei CBS 260.36</name>
    <dbReference type="NCBI Taxonomy" id="1168546"/>
    <lineage>
        <taxon>Eukaryota</taxon>
        <taxon>Fungi</taxon>
        <taxon>Dikarya</taxon>
        <taxon>Ascomycota</taxon>
        <taxon>Pezizomycotina</taxon>
        <taxon>Dothideomycetes</taxon>
        <taxon>Dothideomycetidae</taxon>
        <taxon>Myriangiales</taxon>
        <taxon>Myriangiaceae</taxon>
        <taxon>Myriangium</taxon>
    </lineage>
</organism>
<dbReference type="AlphaFoldDB" id="A0A9P4MQA6"/>
<dbReference type="Pfam" id="PF08386">
    <property type="entry name" value="Abhydrolase_4"/>
    <property type="match status" value="1"/>
</dbReference>
<name>A0A9P4MQA6_9PEZI</name>
<evidence type="ECO:0000259" key="6">
    <source>
        <dbReference type="Pfam" id="PF08386"/>
    </source>
</evidence>
<dbReference type="InterPro" id="IPR029058">
    <property type="entry name" value="AB_hydrolase_fold"/>
</dbReference>
<reference evidence="7" key="1">
    <citation type="journal article" date="2020" name="Stud. Mycol.">
        <title>101 Dothideomycetes genomes: a test case for predicting lifestyles and emergence of pathogens.</title>
        <authorList>
            <person name="Haridas S."/>
            <person name="Albert R."/>
            <person name="Binder M."/>
            <person name="Bloem J."/>
            <person name="Labutti K."/>
            <person name="Salamov A."/>
            <person name="Andreopoulos B."/>
            <person name="Baker S."/>
            <person name="Barry K."/>
            <person name="Bills G."/>
            <person name="Bluhm B."/>
            <person name="Cannon C."/>
            <person name="Castanera R."/>
            <person name="Culley D."/>
            <person name="Daum C."/>
            <person name="Ezra D."/>
            <person name="Gonzalez J."/>
            <person name="Henrissat B."/>
            <person name="Kuo A."/>
            <person name="Liang C."/>
            <person name="Lipzen A."/>
            <person name="Lutzoni F."/>
            <person name="Magnuson J."/>
            <person name="Mondo S."/>
            <person name="Nolan M."/>
            <person name="Ohm R."/>
            <person name="Pangilinan J."/>
            <person name="Park H.-J."/>
            <person name="Ramirez L."/>
            <person name="Alfaro M."/>
            <person name="Sun H."/>
            <person name="Tritt A."/>
            <person name="Yoshinaga Y."/>
            <person name="Zwiers L.-H."/>
            <person name="Turgeon B."/>
            <person name="Goodwin S."/>
            <person name="Spatafora J."/>
            <person name="Crous P."/>
            <person name="Grigoriev I."/>
        </authorList>
    </citation>
    <scope>NUCLEOTIDE SEQUENCE</scope>
    <source>
        <strain evidence="7">CBS 260.36</strain>
    </source>
</reference>
<dbReference type="InterPro" id="IPR000073">
    <property type="entry name" value="AB_hydrolase_1"/>
</dbReference>
<feature type="domain" description="AB hydrolase-1" evidence="5">
    <location>
        <begin position="83"/>
        <end position="243"/>
    </location>
</feature>
<evidence type="ECO:0000256" key="4">
    <source>
        <dbReference type="SAM" id="SignalP"/>
    </source>
</evidence>
<protein>
    <submittedName>
        <fullName evidence="7">Alpha/beta-hydrolase</fullName>
    </submittedName>
</protein>
<keyword evidence="8" id="KW-1185">Reference proteome</keyword>
<evidence type="ECO:0000313" key="8">
    <source>
        <dbReference type="Proteomes" id="UP000799439"/>
    </source>
</evidence>
<evidence type="ECO:0000313" key="7">
    <source>
        <dbReference type="EMBL" id="KAF2155441.1"/>
    </source>
</evidence>
<evidence type="ECO:0000259" key="5">
    <source>
        <dbReference type="Pfam" id="PF00561"/>
    </source>
</evidence>
<dbReference type="InterPro" id="IPR013595">
    <property type="entry name" value="Pept_S33_TAP-like_C"/>
</dbReference>
<dbReference type="OrthoDB" id="425534at2759"/>
<feature type="chain" id="PRO_5040484675" evidence="4">
    <location>
        <begin position="22"/>
        <end position="557"/>
    </location>
</feature>
<dbReference type="PANTHER" id="PTHR43248">
    <property type="entry name" value="2-SUCCINYL-6-HYDROXY-2,4-CYCLOHEXADIENE-1-CARBOXYLATE SYNTHASE"/>
    <property type="match status" value="1"/>
</dbReference>
<gene>
    <name evidence="7" type="ORF">K461DRAFT_311690</name>
</gene>
<dbReference type="InterPro" id="IPR051601">
    <property type="entry name" value="Serine_prot/Carboxylest_S33"/>
</dbReference>
<dbReference type="Proteomes" id="UP000799439">
    <property type="component" value="Unassembled WGS sequence"/>
</dbReference>
<evidence type="ECO:0000256" key="2">
    <source>
        <dbReference type="ARBA" id="ARBA00022801"/>
    </source>
</evidence>
<keyword evidence="4" id="KW-0732">Signal</keyword>
<proteinExistence type="inferred from homology"/>
<sequence>MQSSFKLFLLWAAVHCVGVSAAPVPSSNLAWGPCTDLEVPAASSALLCSNLQVPLDYTDSGAGNLTLNLIKLPASTQPSKGSILYNPGGPGDGGRTAIAELGTWLSAMLDGEFDIISWDPRGTGKTLPYSCFDSQGARLSYQSGVPFASNASNSALTAVWNARKSLAEACSIKGKPFGELVGTAFTARDMMQIVDALNEDGLLRYWGQSYGTILGMTAAAMFPERMDRLVIDGVVNPHDYYQIGLGSFDLADTDAVFAGFFAACMASPKLCPLATLGTQDVSLSQQVYQLIDRLRDDPPITNSSVPYVDYYGLLKELVLTSLYNPVSDWEALSFVLSYGLTDLDSLVAYAGEELSKPNATAYAQDEATYGILCSDTSFRTNDLAQVTPLIEASYAQSVLAGDLWDAYELTCAQWPFVAKERVKTDWNIATRHPALFVGNTFDPVTPLASARNASAGFVGSEVLVQNGYGHASVAQPSKCTAHYIKSYFVHGAMPSPGTICQVDVDGFTNQTFLSGLGQHEGKNKTRRSTSIDSSNRRGNGLLEIFAQSSRRMKARVV</sequence>
<feature type="signal peptide" evidence="4">
    <location>
        <begin position="1"/>
        <end position="21"/>
    </location>
</feature>
<feature type="domain" description="Peptidase S33 tripeptidyl aminopeptidase-like C-terminal" evidence="6">
    <location>
        <begin position="400"/>
        <end position="500"/>
    </location>
</feature>
<evidence type="ECO:0000256" key="3">
    <source>
        <dbReference type="SAM" id="MobiDB-lite"/>
    </source>
</evidence>
<dbReference type="Pfam" id="PF00561">
    <property type="entry name" value="Abhydrolase_1"/>
    <property type="match status" value="1"/>
</dbReference>
<comment type="caution">
    <text evidence="7">The sequence shown here is derived from an EMBL/GenBank/DDBJ whole genome shotgun (WGS) entry which is preliminary data.</text>
</comment>
<accession>A0A9P4MQA6</accession>
<dbReference type="SUPFAM" id="SSF53474">
    <property type="entry name" value="alpha/beta-Hydrolases"/>
    <property type="match status" value="1"/>
</dbReference>
<dbReference type="GO" id="GO:0016787">
    <property type="term" value="F:hydrolase activity"/>
    <property type="evidence" value="ECO:0007669"/>
    <property type="project" value="UniProtKB-KW"/>
</dbReference>
<dbReference type="PANTHER" id="PTHR43248:SF25">
    <property type="entry name" value="AB HYDROLASE-1 DOMAIN-CONTAINING PROTEIN-RELATED"/>
    <property type="match status" value="1"/>
</dbReference>
<dbReference type="Gene3D" id="3.40.50.1820">
    <property type="entry name" value="alpha/beta hydrolase"/>
    <property type="match status" value="1"/>
</dbReference>
<comment type="similarity">
    <text evidence="1">Belongs to the peptidase S33 family.</text>
</comment>